<proteinExistence type="predicted"/>
<dbReference type="GO" id="GO:0006107">
    <property type="term" value="P:oxaloacetate metabolic process"/>
    <property type="evidence" value="ECO:0007669"/>
    <property type="project" value="TreeGrafter"/>
</dbReference>
<dbReference type="InterPro" id="IPR040442">
    <property type="entry name" value="Pyrv_kinase-like_dom_sf"/>
</dbReference>
<dbReference type="GO" id="GO:0000287">
    <property type="term" value="F:magnesium ion binding"/>
    <property type="evidence" value="ECO:0007669"/>
    <property type="project" value="TreeGrafter"/>
</dbReference>
<evidence type="ECO:0000256" key="1">
    <source>
        <dbReference type="ARBA" id="ARBA00001946"/>
    </source>
</evidence>
<dbReference type="InterPro" id="IPR011206">
    <property type="entry name" value="Citrate_lyase_beta/mcl1/mcl2"/>
</dbReference>
<evidence type="ECO:0000313" key="7">
    <source>
        <dbReference type="Proteomes" id="UP000540506"/>
    </source>
</evidence>
<protein>
    <submittedName>
        <fullName evidence="6">Citrate lyase beta subunit</fullName>
    </submittedName>
</protein>
<accession>A0A7W7VUQ1</accession>
<keyword evidence="7" id="KW-1185">Reference proteome</keyword>
<dbReference type="PANTHER" id="PTHR32308">
    <property type="entry name" value="LYASE BETA SUBUNIT, PUTATIVE (AFU_ORTHOLOGUE AFUA_4G13030)-RELATED"/>
    <property type="match status" value="1"/>
</dbReference>
<feature type="binding site" evidence="4">
    <location>
        <position position="120"/>
    </location>
    <ligand>
        <name>substrate</name>
    </ligand>
</feature>
<dbReference type="AlphaFoldDB" id="A0A7W7VUQ1"/>
<dbReference type="PANTHER" id="PTHR32308:SF10">
    <property type="entry name" value="CITRATE LYASE SUBUNIT BETA"/>
    <property type="match status" value="1"/>
</dbReference>
<evidence type="ECO:0000256" key="5">
    <source>
        <dbReference type="PIRSR" id="PIRSR015582-2"/>
    </source>
</evidence>
<gene>
    <name evidence="6" type="ORF">FHR34_002061</name>
</gene>
<organism evidence="6 7">
    <name type="scientific">Kitasatospora kifunensis</name>
    <name type="common">Streptomyces kifunensis</name>
    <dbReference type="NCBI Taxonomy" id="58351"/>
    <lineage>
        <taxon>Bacteria</taxon>
        <taxon>Bacillati</taxon>
        <taxon>Actinomycetota</taxon>
        <taxon>Actinomycetes</taxon>
        <taxon>Kitasatosporales</taxon>
        <taxon>Streptomycetaceae</taxon>
        <taxon>Kitasatospora</taxon>
    </lineage>
</organism>
<evidence type="ECO:0000256" key="2">
    <source>
        <dbReference type="ARBA" id="ARBA00022723"/>
    </source>
</evidence>
<keyword evidence="6" id="KW-0456">Lyase</keyword>
<evidence type="ECO:0000256" key="4">
    <source>
        <dbReference type="PIRSR" id="PIRSR015582-1"/>
    </source>
</evidence>
<evidence type="ECO:0000256" key="3">
    <source>
        <dbReference type="ARBA" id="ARBA00022842"/>
    </source>
</evidence>
<comment type="caution">
    <text evidence="6">The sequence shown here is derived from an EMBL/GenBank/DDBJ whole genome shotgun (WGS) entry which is preliminary data.</text>
</comment>
<dbReference type="InterPro" id="IPR039480">
    <property type="entry name" value="C-C_Bond_Lyase-like"/>
</dbReference>
<dbReference type="SUPFAM" id="SSF51621">
    <property type="entry name" value="Phosphoenolpyruvate/pyruvate domain"/>
    <property type="match status" value="1"/>
</dbReference>
<dbReference type="GO" id="GO:0016829">
    <property type="term" value="F:lyase activity"/>
    <property type="evidence" value="ECO:0007669"/>
    <property type="project" value="UniProtKB-KW"/>
</dbReference>
<feature type="binding site" evidence="5">
    <location>
        <position position="187"/>
    </location>
    <ligand>
        <name>Mg(2+)</name>
        <dbReference type="ChEBI" id="CHEBI:18420"/>
    </ligand>
</feature>
<dbReference type="RefSeq" id="WP_184935136.1">
    <property type="nucleotide sequence ID" value="NZ_JACHJV010000001.1"/>
</dbReference>
<evidence type="ECO:0000313" key="6">
    <source>
        <dbReference type="EMBL" id="MBB4923068.1"/>
    </source>
</evidence>
<dbReference type="PIRSF" id="PIRSF015582">
    <property type="entry name" value="Cit_lyase_B"/>
    <property type="match status" value="1"/>
</dbReference>
<feature type="binding site" evidence="5">
    <location>
        <position position="216"/>
    </location>
    <ligand>
        <name>Mg(2+)</name>
        <dbReference type="ChEBI" id="CHEBI:18420"/>
    </ligand>
</feature>
<keyword evidence="2 5" id="KW-0479">Metal-binding</keyword>
<keyword evidence="3 5" id="KW-0460">Magnesium</keyword>
<sequence>MRHFGHLGVDVRRRLFLVEPTPFDRHAPAATLATALGATLYLPATRRTLVADVRKQAARAVVSMVLCLEDAIADGEVAAAEANLVDGLRTLAGLGGSAGDLVGGESGGSAGGGLPLLFVRVRAPEQIGELVGRLGPASRLLSGFVLPKFTEENGGSYLEALADAELACGQRLFGMPVLEAPELAQLEHRRAELLGLATLLAKYRDRVLAVRLGVTDLCAAYGLRRSPELTAYDLALVAGVIGDVVNVFGRADGTGFTVTGPVWEYFPLGRTGPELTGLLREIELDRVNGLLGKTCVHPSQVPAVHASLVVGHEEYCDARDVLGGARQRGGGVVGSAYANKMNELKPHRAWAERVMGRAEVFGVARAGVGFAELFAACRDAEVRGGC</sequence>
<comment type="cofactor">
    <cofactor evidence="1">
        <name>Mg(2+)</name>
        <dbReference type="ChEBI" id="CHEBI:18420"/>
    </cofactor>
</comment>
<dbReference type="Proteomes" id="UP000540506">
    <property type="component" value="Unassembled WGS sequence"/>
</dbReference>
<dbReference type="Pfam" id="PF15617">
    <property type="entry name" value="C-C_Bond_Lyase"/>
    <property type="match status" value="1"/>
</dbReference>
<name>A0A7W7VUQ1_KITKI</name>
<feature type="binding site" evidence="4">
    <location>
        <position position="187"/>
    </location>
    <ligand>
        <name>substrate</name>
    </ligand>
</feature>
<dbReference type="EMBL" id="JACHJV010000001">
    <property type="protein sequence ID" value="MBB4923068.1"/>
    <property type="molecule type" value="Genomic_DNA"/>
</dbReference>
<dbReference type="InterPro" id="IPR015813">
    <property type="entry name" value="Pyrv/PenolPyrv_kinase-like_dom"/>
</dbReference>
<reference evidence="6 7" key="1">
    <citation type="submission" date="2020-08" db="EMBL/GenBank/DDBJ databases">
        <title>Sequencing the genomes of 1000 actinobacteria strains.</title>
        <authorList>
            <person name="Klenk H.-P."/>
        </authorList>
    </citation>
    <scope>NUCLEOTIDE SEQUENCE [LARGE SCALE GENOMIC DNA]</scope>
    <source>
        <strain evidence="6 7">DSM 41654</strain>
    </source>
</reference>
<dbReference type="Gene3D" id="3.20.20.60">
    <property type="entry name" value="Phosphoenolpyruvate-binding domains"/>
    <property type="match status" value="1"/>
</dbReference>